<dbReference type="Proteomes" id="UP001596417">
    <property type="component" value="Unassembled WGS sequence"/>
</dbReference>
<accession>A0ABD5YPN5</accession>
<gene>
    <name evidence="2" type="ORF">ACFQL7_16820</name>
</gene>
<reference evidence="2 3" key="1">
    <citation type="journal article" date="2019" name="Int. J. Syst. Evol. Microbiol.">
        <title>The Global Catalogue of Microorganisms (GCM) 10K type strain sequencing project: providing services to taxonomists for standard genome sequencing and annotation.</title>
        <authorList>
            <consortium name="The Broad Institute Genomics Platform"/>
            <consortium name="The Broad Institute Genome Sequencing Center for Infectious Disease"/>
            <person name="Wu L."/>
            <person name="Ma J."/>
        </authorList>
    </citation>
    <scope>NUCLEOTIDE SEQUENCE [LARGE SCALE GENOMIC DNA]</scope>
    <source>
        <strain evidence="2 3">RDMS1</strain>
    </source>
</reference>
<name>A0ABD5YPN5_9EURY</name>
<keyword evidence="1" id="KW-0812">Transmembrane</keyword>
<sequence>MDLPEYQWDRITAFFVGVGLAVCLVVFGPQFPENLTVPLSLLPVGFLLYGVTEQTWQTTVKTVLGVGFGIWVGKYAESIGLLHLI</sequence>
<keyword evidence="1" id="KW-1133">Transmembrane helix</keyword>
<dbReference type="RefSeq" id="WP_248908857.1">
    <property type="nucleotide sequence ID" value="NZ_CP109979.1"/>
</dbReference>
<dbReference type="GeneID" id="76201020"/>
<dbReference type="AlphaFoldDB" id="A0ABD5YPN5"/>
<keyword evidence="1" id="KW-0472">Membrane</keyword>
<dbReference type="EMBL" id="JBHTAX010000001">
    <property type="protein sequence ID" value="MFC7191298.1"/>
    <property type="molecule type" value="Genomic_DNA"/>
</dbReference>
<evidence type="ECO:0000256" key="1">
    <source>
        <dbReference type="SAM" id="Phobius"/>
    </source>
</evidence>
<feature type="transmembrane region" description="Helical" evidence="1">
    <location>
        <begin position="35"/>
        <end position="52"/>
    </location>
</feature>
<evidence type="ECO:0000313" key="2">
    <source>
        <dbReference type="EMBL" id="MFC7191298.1"/>
    </source>
</evidence>
<organism evidence="2 3">
    <name type="scientific">Halocatena marina</name>
    <dbReference type="NCBI Taxonomy" id="2934937"/>
    <lineage>
        <taxon>Archaea</taxon>
        <taxon>Methanobacteriati</taxon>
        <taxon>Methanobacteriota</taxon>
        <taxon>Stenosarchaea group</taxon>
        <taxon>Halobacteria</taxon>
        <taxon>Halobacteriales</taxon>
        <taxon>Natronomonadaceae</taxon>
        <taxon>Halocatena</taxon>
    </lineage>
</organism>
<protein>
    <submittedName>
        <fullName evidence="2">Uncharacterized protein</fullName>
    </submittedName>
</protein>
<evidence type="ECO:0000313" key="3">
    <source>
        <dbReference type="Proteomes" id="UP001596417"/>
    </source>
</evidence>
<keyword evidence="3" id="KW-1185">Reference proteome</keyword>
<proteinExistence type="predicted"/>
<feature type="transmembrane region" description="Helical" evidence="1">
    <location>
        <begin position="12"/>
        <end position="29"/>
    </location>
</feature>
<comment type="caution">
    <text evidence="2">The sequence shown here is derived from an EMBL/GenBank/DDBJ whole genome shotgun (WGS) entry which is preliminary data.</text>
</comment>